<reference evidence="3 4" key="1">
    <citation type="submission" date="2016-10" db="EMBL/GenBank/DDBJ databases">
        <title>The Draft Genome Sequence of Actinokineospora bangkokensis 44EHWT reveals the biosynthetic pathway of antifungal compounds Thailandins with unusual extender unit butylmalonyl-CoA.</title>
        <authorList>
            <person name="Greule A."/>
            <person name="Intra B."/>
            <person name="Flemming S."/>
            <person name="Rommel M.G."/>
            <person name="Panbangred W."/>
            <person name="Bechthold A."/>
        </authorList>
    </citation>
    <scope>NUCLEOTIDE SEQUENCE [LARGE SCALE GENOMIC DNA]</scope>
    <source>
        <strain evidence="3 4">44EHW</strain>
    </source>
</reference>
<protein>
    <recommendedName>
        <fullName evidence="5">Hydrolytic protein</fullName>
    </recommendedName>
</protein>
<organism evidence="3 4">
    <name type="scientific">Actinokineospora bangkokensis</name>
    <dbReference type="NCBI Taxonomy" id="1193682"/>
    <lineage>
        <taxon>Bacteria</taxon>
        <taxon>Bacillati</taxon>
        <taxon>Actinomycetota</taxon>
        <taxon>Actinomycetes</taxon>
        <taxon>Pseudonocardiales</taxon>
        <taxon>Pseudonocardiaceae</taxon>
        <taxon>Actinokineospora</taxon>
    </lineage>
</organism>
<gene>
    <name evidence="3" type="ORF">BJP25_19320</name>
</gene>
<sequence length="459" mass="45816">MKLATMADADVEVVPGEQAECVVLVRNGGSTVDQFAVDVVGEAAGWTTAEPPVVNLMPGTEAPVRLVFAPPRTAAVPAGPVGFGARVRSREDPGSSLVEEGTVTVLPFTAFEAELLPPRRLSSGRARYRLVVANNGNHPLDCAAVGVDPDGEKLDVRVEPAEAVVPPGTAAVLKVRATPFKRFLRGDVVTHPFDVEVTDRAEPAEPLVVSGVLEQGPRLPKWLLPALAALVALIAALVVLWFTVLVPKVESIATKQAEEKAVEVAVQVAQSEAAKADGGGAGGGGAGAGSGGGAGGGSGGGAGAGAGGSSGGGGGESGGAGGAGGTGGTGGQDGADAVARAGSPSPVDFRIAADAAPVGDGSYRDFSYTAPDDRPLDIGDLVLQNPRGDVGFLQVKIGDKVILEAGLANFRDLDYHYVNALRAAGGTPVVVSVNCVTPGSGAERCTPSVSFSGTLLATS</sequence>
<dbReference type="RefSeq" id="WP_075975393.1">
    <property type="nucleotide sequence ID" value="NZ_MKQR01000014.1"/>
</dbReference>
<dbReference type="Proteomes" id="UP000186040">
    <property type="component" value="Unassembled WGS sequence"/>
</dbReference>
<keyword evidence="2" id="KW-0472">Membrane</keyword>
<feature type="compositionally biased region" description="Gly residues" evidence="1">
    <location>
        <begin position="277"/>
        <end position="333"/>
    </location>
</feature>
<feature type="region of interest" description="Disordered" evidence="1">
    <location>
        <begin position="274"/>
        <end position="343"/>
    </location>
</feature>
<evidence type="ECO:0008006" key="5">
    <source>
        <dbReference type="Google" id="ProtNLM"/>
    </source>
</evidence>
<keyword evidence="2" id="KW-0812">Transmembrane</keyword>
<feature type="transmembrane region" description="Helical" evidence="2">
    <location>
        <begin position="222"/>
        <end position="246"/>
    </location>
</feature>
<evidence type="ECO:0000313" key="3">
    <source>
        <dbReference type="EMBL" id="OLR92877.1"/>
    </source>
</evidence>
<evidence type="ECO:0000256" key="1">
    <source>
        <dbReference type="SAM" id="MobiDB-lite"/>
    </source>
</evidence>
<keyword evidence="2" id="KW-1133">Transmembrane helix</keyword>
<evidence type="ECO:0000313" key="4">
    <source>
        <dbReference type="Proteomes" id="UP000186040"/>
    </source>
</evidence>
<keyword evidence="4" id="KW-1185">Reference proteome</keyword>
<evidence type="ECO:0000256" key="2">
    <source>
        <dbReference type="SAM" id="Phobius"/>
    </source>
</evidence>
<dbReference type="AlphaFoldDB" id="A0A1Q9LLF8"/>
<dbReference type="STRING" id="1193682.BJP25_19320"/>
<name>A0A1Q9LLF8_9PSEU</name>
<dbReference type="EMBL" id="MKQR01000014">
    <property type="protein sequence ID" value="OLR92877.1"/>
    <property type="molecule type" value="Genomic_DNA"/>
</dbReference>
<accession>A0A1Q9LLF8</accession>
<dbReference type="OrthoDB" id="3444343at2"/>
<proteinExistence type="predicted"/>
<comment type="caution">
    <text evidence="3">The sequence shown here is derived from an EMBL/GenBank/DDBJ whole genome shotgun (WGS) entry which is preliminary data.</text>
</comment>